<dbReference type="EMBL" id="CAJPWZ010003073">
    <property type="protein sequence ID" value="CAG2251009.1"/>
    <property type="molecule type" value="Genomic_DNA"/>
</dbReference>
<protein>
    <recommendedName>
        <fullName evidence="3">C1q domain-containing protein</fullName>
    </recommendedName>
</protein>
<evidence type="ECO:0000256" key="2">
    <source>
        <dbReference type="ARBA" id="ARBA00022525"/>
    </source>
</evidence>
<dbReference type="PRINTS" id="PR00007">
    <property type="entry name" value="COMPLEMNTC1Q"/>
</dbReference>
<dbReference type="GO" id="GO:0005576">
    <property type="term" value="C:extracellular region"/>
    <property type="evidence" value="ECO:0007669"/>
    <property type="project" value="UniProtKB-SubCell"/>
</dbReference>
<keyword evidence="2" id="KW-0964">Secreted</keyword>
<evidence type="ECO:0000313" key="5">
    <source>
        <dbReference type="Proteomes" id="UP000683360"/>
    </source>
</evidence>
<dbReference type="InterPro" id="IPR050392">
    <property type="entry name" value="Collagen/C1q_domain"/>
</dbReference>
<gene>
    <name evidence="4" type="ORF">MEDL_62701</name>
</gene>
<dbReference type="InterPro" id="IPR008983">
    <property type="entry name" value="Tumour_necrosis_fac-like_dom"/>
</dbReference>
<dbReference type="InterPro" id="IPR001073">
    <property type="entry name" value="C1q_dom"/>
</dbReference>
<evidence type="ECO:0000313" key="4">
    <source>
        <dbReference type="EMBL" id="CAG2251009.1"/>
    </source>
</evidence>
<evidence type="ECO:0000259" key="3">
    <source>
        <dbReference type="PROSITE" id="PS50871"/>
    </source>
</evidence>
<comment type="caution">
    <text evidence="4">The sequence shown here is derived from an EMBL/GenBank/DDBJ whole genome shotgun (WGS) entry which is preliminary data.</text>
</comment>
<feature type="domain" description="C1q" evidence="3">
    <location>
        <begin position="62"/>
        <end position="189"/>
    </location>
</feature>
<dbReference type="Gene3D" id="2.60.120.40">
    <property type="match status" value="1"/>
</dbReference>
<sequence>MLAKEVESGSCPKLENKIFDNLVDMMVAIKSGSQISENKIVDKLVDMMAAIKSGSQISGRRNEKDRPAFTATLKSHLTLSRGNTIKYDRVILNQGRGYSPKTGIFTATKTGLYLISATVMSNRGGYLDAYISKNGANLMNLHGPMLHGATETATPVLNLKKGDKVSVRSMGSYKTYGNNYSYFSAVYIA</sequence>
<dbReference type="SUPFAM" id="SSF49842">
    <property type="entry name" value="TNF-like"/>
    <property type="match status" value="1"/>
</dbReference>
<comment type="subcellular location">
    <subcellularLocation>
        <location evidence="1">Secreted</location>
    </subcellularLocation>
</comment>
<dbReference type="SMART" id="SM00110">
    <property type="entry name" value="C1Q"/>
    <property type="match status" value="1"/>
</dbReference>
<dbReference type="AlphaFoldDB" id="A0A8S3V8G9"/>
<evidence type="ECO:0000256" key="1">
    <source>
        <dbReference type="ARBA" id="ARBA00004613"/>
    </source>
</evidence>
<dbReference type="OrthoDB" id="6153102at2759"/>
<reference evidence="4" key="1">
    <citation type="submission" date="2021-03" db="EMBL/GenBank/DDBJ databases">
        <authorList>
            <person name="Bekaert M."/>
        </authorList>
    </citation>
    <scope>NUCLEOTIDE SEQUENCE</scope>
</reference>
<dbReference type="PANTHER" id="PTHR15427:SF50">
    <property type="entry name" value="COMPLEMENT C1Q TUMOR NECROSIS FACTOR-RELATED PROTEIN 2-LIKE"/>
    <property type="match status" value="1"/>
</dbReference>
<proteinExistence type="predicted"/>
<keyword evidence="5" id="KW-1185">Reference proteome</keyword>
<name>A0A8S3V8G9_MYTED</name>
<dbReference type="PROSITE" id="PS50871">
    <property type="entry name" value="C1Q"/>
    <property type="match status" value="1"/>
</dbReference>
<dbReference type="PANTHER" id="PTHR15427">
    <property type="entry name" value="EMILIN ELASTIN MICROFIBRIL INTERFACE-LOCATED PROTEIN ELASTIN MICROFIBRIL INTERFACER"/>
    <property type="match status" value="1"/>
</dbReference>
<accession>A0A8S3V8G9</accession>
<dbReference type="Pfam" id="PF00386">
    <property type="entry name" value="C1q"/>
    <property type="match status" value="1"/>
</dbReference>
<organism evidence="4 5">
    <name type="scientific">Mytilus edulis</name>
    <name type="common">Blue mussel</name>
    <dbReference type="NCBI Taxonomy" id="6550"/>
    <lineage>
        <taxon>Eukaryota</taxon>
        <taxon>Metazoa</taxon>
        <taxon>Spiralia</taxon>
        <taxon>Lophotrochozoa</taxon>
        <taxon>Mollusca</taxon>
        <taxon>Bivalvia</taxon>
        <taxon>Autobranchia</taxon>
        <taxon>Pteriomorphia</taxon>
        <taxon>Mytilida</taxon>
        <taxon>Mytiloidea</taxon>
        <taxon>Mytilidae</taxon>
        <taxon>Mytilinae</taxon>
        <taxon>Mytilus</taxon>
    </lineage>
</organism>
<dbReference type="Proteomes" id="UP000683360">
    <property type="component" value="Unassembled WGS sequence"/>
</dbReference>